<keyword evidence="3 8" id="KW-0028">Amino-acid biosynthesis</keyword>
<name>A0A1D7UUM4_9LEPT</name>
<dbReference type="OrthoDB" id="9804217at2"/>
<proteinExistence type="inferred from homology"/>
<protein>
    <recommendedName>
        <fullName evidence="8">Indole-3-glycerol phosphate synthase</fullName>
        <shortName evidence="8">IGPS</shortName>
        <ecNumber evidence="8">4.1.1.48</ecNumber>
    </recommendedName>
</protein>
<comment type="catalytic activity">
    <reaction evidence="1 8">
        <text>1-(2-carboxyphenylamino)-1-deoxy-D-ribulose 5-phosphate + H(+) = (1S,2R)-1-C-(indol-3-yl)glycerol 3-phosphate + CO2 + H2O</text>
        <dbReference type="Rhea" id="RHEA:23476"/>
        <dbReference type="ChEBI" id="CHEBI:15377"/>
        <dbReference type="ChEBI" id="CHEBI:15378"/>
        <dbReference type="ChEBI" id="CHEBI:16526"/>
        <dbReference type="ChEBI" id="CHEBI:58613"/>
        <dbReference type="ChEBI" id="CHEBI:58866"/>
        <dbReference type="EC" id="4.1.1.48"/>
    </reaction>
</comment>
<comment type="pathway">
    <text evidence="2 8">Amino-acid biosynthesis; L-tryptophan biosynthesis; L-tryptophan from chorismate: step 4/5.</text>
</comment>
<evidence type="ECO:0000256" key="6">
    <source>
        <dbReference type="ARBA" id="ARBA00023141"/>
    </source>
</evidence>
<dbReference type="InterPro" id="IPR013798">
    <property type="entry name" value="Indole-3-glycerol_P_synth_dom"/>
</dbReference>
<dbReference type="KEGG" id="laj:A0128_05235"/>
<feature type="domain" description="Indole-3-glycerol phosphate synthase" evidence="9">
    <location>
        <begin position="37"/>
        <end position="248"/>
    </location>
</feature>
<dbReference type="GO" id="GO:0004425">
    <property type="term" value="F:indole-3-glycerol-phosphate synthase activity"/>
    <property type="evidence" value="ECO:0007669"/>
    <property type="project" value="UniProtKB-UniRule"/>
</dbReference>
<evidence type="ECO:0000256" key="5">
    <source>
        <dbReference type="ARBA" id="ARBA00022822"/>
    </source>
</evidence>
<dbReference type="SUPFAM" id="SSF51366">
    <property type="entry name" value="Ribulose-phoshate binding barrel"/>
    <property type="match status" value="1"/>
</dbReference>
<dbReference type="PANTHER" id="PTHR22854:SF2">
    <property type="entry name" value="INDOLE-3-GLYCEROL-PHOSPHATE SYNTHASE"/>
    <property type="match status" value="1"/>
</dbReference>
<dbReference type="PROSITE" id="PS00614">
    <property type="entry name" value="IGPS"/>
    <property type="match status" value="1"/>
</dbReference>
<evidence type="ECO:0000313" key="11">
    <source>
        <dbReference type="Proteomes" id="UP000094197"/>
    </source>
</evidence>
<dbReference type="RefSeq" id="WP_069606541.1">
    <property type="nucleotide sequence ID" value="NZ_CP015217.1"/>
</dbReference>
<dbReference type="FunFam" id="3.20.20.70:FF:000024">
    <property type="entry name" value="Indole-3-glycerol phosphate synthase"/>
    <property type="match status" value="1"/>
</dbReference>
<evidence type="ECO:0000259" key="9">
    <source>
        <dbReference type="Pfam" id="PF00218"/>
    </source>
</evidence>
<dbReference type="Pfam" id="PF00218">
    <property type="entry name" value="IGPS"/>
    <property type="match status" value="1"/>
</dbReference>
<dbReference type="EMBL" id="CP015217">
    <property type="protein sequence ID" value="AOP33302.1"/>
    <property type="molecule type" value="Genomic_DNA"/>
</dbReference>
<dbReference type="GO" id="GO:0000162">
    <property type="term" value="P:L-tryptophan biosynthetic process"/>
    <property type="evidence" value="ECO:0007669"/>
    <property type="project" value="UniProtKB-UniRule"/>
</dbReference>
<dbReference type="GO" id="GO:0004640">
    <property type="term" value="F:phosphoribosylanthranilate isomerase activity"/>
    <property type="evidence" value="ECO:0007669"/>
    <property type="project" value="TreeGrafter"/>
</dbReference>
<evidence type="ECO:0000256" key="3">
    <source>
        <dbReference type="ARBA" id="ARBA00022605"/>
    </source>
</evidence>
<reference evidence="10 11" key="1">
    <citation type="submission" date="2016-04" db="EMBL/GenBank/DDBJ databases">
        <title>Complete genome seqeunce of Leptospira alstonii serovar Room22.</title>
        <authorList>
            <person name="Nally J.E."/>
            <person name="Bayles D.O."/>
            <person name="Hurley D."/>
            <person name="Fanning S."/>
            <person name="McMahon B.J."/>
            <person name="Arent Z."/>
        </authorList>
    </citation>
    <scope>NUCLEOTIDE SEQUENCE [LARGE SCALE GENOMIC DNA]</scope>
    <source>
        <strain evidence="10 11">GWTS #1</strain>
    </source>
</reference>
<evidence type="ECO:0000256" key="1">
    <source>
        <dbReference type="ARBA" id="ARBA00001633"/>
    </source>
</evidence>
<dbReference type="InterPro" id="IPR001468">
    <property type="entry name" value="Indole-3-GlycerolPSynthase_CS"/>
</dbReference>
<evidence type="ECO:0000256" key="7">
    <source>
        <dbReference type="ARBA" id="ARBA00023239"/>
    </source>
</evidence>
<dbReference type="AlphaFoldDB" id="A0A1D7UUM4"/>
<dbReference type="CDD" id="cd00331">
    <property type="entry name" value="IGPS"/>
    <property type="match status" value="1"/>
</dbReference>
<accession>A0A1D7UUM4</accession>
<keyword evidence="11" id="KW-1185">Reference proteome</keyword>
<keyword evidence="4 8" id="KW-0210">Decarboxylase</keyword>
<sequence length="252" mass="28092">MSSTQLHRVLREIIATKQNEIKVTPSFDPIPYKGLGLRESLRSRNFSIIAECKKKSPSAGEIRSEYDPVKIASTYEDCGASAISVLTDRDYFGGSLEDLKNVSSKVRIPVLRKDFILDEVQIREARAYGASAILLIVRILTPEQIKTFLKSASSLGMDSLVEVHTSEEAKLALDCGAEIIGINTRDLDTFQIHQNLVEEVSSFLPPNVIKVGESGVKNRSDLDNFRKLVDAALIGTYFMEKSDIHKAWLELF</sequence>
<organism evidence="10 11">
    <name type="scientific">Leptospira tipperaryensis</name>
    <dbReference type="NCBI Taxonomy" id="2564040"/>
    <lineage>
        <taxon>Bacteria</taxon>
        <taxon>Pseudomonadati</taxon>
        <taxon>Spirochaetota</taxon>
        <taxon>Spirochaetia</taxon>
        <taxon>Leptospirales</taxon>
        <taxon>Leptospiraceae</taxon>
        <taxon>Leptospira</taxon>
    </lineage>
</organism>
<evidence type="ECO:0000256" key="8">
    <source>
        <dbReference type="HAMAP-Rule" id="MF_00134"/>
    </source>
</evidence>
<dbReference type="NCBIfam" id="NF001377">
    <property type="entry name" value="PRK00278.2-4"/>
    <property type="match status" value="1"/>
</dbReference>
<dbReference type="Gene3D" id="3.20.20.70">
    <property type="entry name" value="Aldolase class I"/>
    <property type="match status" value="1"/>
</dbReference>
<evidence type="ECO:0000256" key="4">
    <source>
        <dbReference type="ARBA" id="ARBA00022793"/>
    </source>
</evidence>
<keyword evidence="6 8" id="KW-0057">Aromatic amino acid biosynthesis</keyword>
<dbReference type="NCBIfam" id="NF010562">
    <property type="entry name" value="PRK13957.1"/>
    <property type="match status" value="1"/>
</dbReference>
<dbReference type="UniPathway" id="UPA00035">
    <property type="reaction ID" value="UER00043"/>
</dbReference>
<dbReference type="InterPro" id="IPR013785">
    <property type="entry name" value="Aldolase_TIM"/>
</dbReference>
<dbReference type="InterPro" id="IPR045186">
    <property type="entry name" value="Indole-3-glycerol_P_synth"/>
</dbReference>
<gene>
    <name evidence="8" type="primary">trpC</name>
    <name evidence="10" type="ORF">A0128_05235</name>
</gene>
<evidence type="ECO:0000313" key="10">
    <source>
        <dbReference type="EMBL" id="AOP33302.1"/>
    </source>
</evidence>
<dbReference type="Proteomes" id="UP000094197">
    <property type="component" value="Chromosome 1"/>
</dbReference>
<dbReference type="InterPro" id="IPR011060">
    <property type="entry name" value="RibuloseP-bd_barrel"/>
</dbReference>
<dbReference type="PANTHER" id="PTHR22854">
    <property type="entry name" value="TRYPTOPHAN BIOSYNTHESIS PROTEIN"/>
    <property type="match status" value="1"/>
</dbReference>
<comment type="similarity">
    <text evidence="8">Belongs to the TrpC family.</text>
</comment>
<keyword evidence="5 8" id="KW-0822">Tryptophan biosynthesis</keyword>
<dbReference type="HAMAP" id="MF_00134_B">
    <property type="entry name" value="IGPS_B"/>
    <property type="match status" value="1"/>
</dbReference>
<keyword evidence="7 8" id="KW-0456">Lyase</keyword>
<dbReference type="EC" id="4.1.1.48" evidence="8"/>
<evidence type="ECO:0000256" key="2">
    <source>
        <dbReference type="ARBA" id="ARBA00004696"/>
    </source>
</evidence>